<accession>A0ABQ3P599</accession>
<dbReference type="EMBL" id="BNDW01000004">
    <property type="protein sequence ID" value="GHI20196.1"/>
    <property type="molecule type" value="Genomic_DNA"/>
</dbReference>
<name>A0ABQ3P599_9ACTN</name>
<dbReference type="Proteomes" id="UP001052739">
    <property type="component" value="Unassembled WGS sequence"/>
</dbReference>
<organism evidence="2 3">
    <name type="scientific">Streptomyces hydrogenans</name>
    <dbReference type="NCBI Taxonomy" id="1873719"/>
    <lineage>
        <taxon>Bacteria</taxon>
        <taxon>Bacillati</taxon>
        <taxon>Actinomycetota</taxon>
        <taxon>Actinomycetes</taxon>
        <taxon>Kitasatosporales</taxon>
        <taxon>Streptomycetaceae</taxon>
        <taxon>Streptomyces</taxon>
    </lineage>
</organism>
<protein>
    <submittedName>
        <fullName evidence="2">Uncharacterized protein</fullName>
    </submittedName>
</protein>
<feature type="region of interest" description="Disordered" evidence="1">
    <location>
        <begin position="41"/>
        <end position="66"/>
    </location>
</feature>
<keyword evidence="3" id="KW-1185">Reference proteome</keyword>
<evidence type="ECO:0000313" key="2">
    <source>
        <dbReference type="EMBL" id="GHI20196.1"/>
    </source>
</evidence>
<comment type="caution">
    <text evidence="2">The sequence shown here is derived from an EMBL/GenBank/DDBJ whole genome shotgun (WGS) entry which is preliminary data.</text>
</comment>
<reference evidence="2" key="1">
    <citation type="submission" date="2024-05" db="EMBL/GenBank/DDBJ databases">
        <title>Whole genome shotgun sequence of Streptomyces hydrogenans NBRC 13475.</title>
        <authorList>
            <person name="Komaki H."/>
            <person name="Tamura T."/>
        </authorList>
    </citation>
    <scope>NUCLEOTIDE SEQUENCE</scope>
    <source>
        <strain evidence="2">NBRC 13475</strain>
    </source>
</reference>
<sequence>MGGIRRGGRTSVPVGRMGIVGAGPYVIFQWRDLLWRDLLRRSPGGGGPDEVTRLPQCRNGPADATG</sequence>
<gene>
    <name evidence="2" type="ORF">Shyd_15670</name>
</gene>
<proteinExistence type="predicted"/>
<evidence type="ECO:0000313" key="3">
    <source>
        <dbReference type="Proteomes" id="UP001052739"/>
    </source>
</evidence>
<evidence type="ECO:0000256" key="1">
    <source>
        <dbReference type="SAM" id="MobiDB-lite"/>
    </source>
</evidence>